<accession>A0A5A7RAE6</accession>
<evidence type="ECO:0000313" key="2">
    <source>
        <dbReference type="Proteomes" id="UP000325081"/>
    </source>
</evidence>
<organism evidence="1 2">
    <name type="scientific">Striga asiatica</name>
    <name type="common">Asiatic witchweed</name>
    <name type="synonym">Buchnera asiatica</name>
    <dbReference type="NCBI Taxonomy" id="4170"/>
    <lineage>
        <taxon>Eukaryota</taxon>
        <taxon>Viridiplantae</taxon>
        <taxon>Streptophyta</taxon>
        <taxon>Embryophyta</taxon>
        <taxon>Tracheophyta</taxon>
        <taxon>Spermatophyta</taxon>
        <taxon>Magnoliopsida</taxon>
        <taxon>eudicotyledons</taxon>
        <taxon>Gunneridae</taxon>
        <taxon>Pentapetalae</taxon>
        <taxon>asterids</taxon>
        <taxon>lamiids</taxon>
        <taxon>Lamiales</taxon>
        <taxon>Orobanchaceae</taxon>
        <taxon>Buchnereae</taxon>
        <taxon>Striga</taxon>
    </lineage>
</organism>
<sequence length="108" mass="12309">MKLFIRNYEKISAPQDFSSMFDNQLQWMAIVNVDKPEEICFPCLLKEEWKEVIYWTNSRIIAEALNNLRTLAGLENSQVILGQSTSLVVDACFGATFFASLIATLKRA</sequence>
<name>A0A5A7RAE6_STRAF</name>
<protein>
    <submittedName>
        <fullName evidence="1">Cytosolic invertase 1</fullName>
    </submittedName>
</protein>
<reference evidence="2" key="1">
    <citation type="journal article" date="2019" name="Curr. Biol.">
        <title>Genome Sequence of Striga asiatica Provides Insight into the Evolution of Plant Parasitism.</title>
        <authorList>
            <person name="Yoshida S."/>
            <person name="Kim S."/>
            <person name="Wafula E.K."/>
            <person name="Tanskanen J."/>
            <person name="Kim Y.M."/>
            <person name="Honaas L."/>
            <person name="Yang Z."/>
            <person name="Spallek T."/>
            <person name="Conn C.E."/>
            <person name="Ichihashi Y."/>
            <person name="Cheong K."/>
            <person name="Cui S."/>
            <person name="Der J.P."/>
            <person name="Gundlach H."/>
            <person name="Jiao Y."/>
            <person name="Hori C."/>
            <person name="Ishida J.K."/>
            <person name="Kasahara H."/>
            <person name="Kiba T."/>
            <person name="Kim M.S."/>
            <person name="Koo N."/>
            <person name="Laohavisit A."/>
            <person name="Lee Y.H."/>
            <person name="Lumba S."/>
            <person name="McCourt P."/>
            <person name="Mortimer J.C."/>
            <person name="Mutuku J.M."/>
            <person name="Nomura T."/>
            <person name="Sasaki-Sekimoto Y."/>
            <person name="Seto Y."/>
            <person name="Wang Y."/>
            <person name="Wakatake T."/>
            <person name="Sakakibara H."/>
            <person name="Demura T."/>
            <person name="Yamaguchi S."/>
            <person name="Yoneyama K."/>
            <person name="Manabe R.I."/>
            <person name="Nelson D.C."/>
            <person name="Schulman A.H."/>
            <person name="Timko M.P."/>
            <person name="dePamphilis C.W."/>
            <person name="Choi D."/>
            <person name="Shirasu K."/>
        </authorList>
    </citation>
    <scope>NUCLEOTIDE SEQUENCE [LARGE SCALE GENOMIC DNA]</scope>
    <source>
        <strain evidence="2">cv. UVA1</strain>
    </source>
</reference>
<comment type="caution">
    <text evidence="1">The sequence shown here is derived from an EMBL/GenBank/DDBJ whole genome shotgun (WGS) entry which is preliminary data.</text>
</comment>
<gene>
    <name evidence="1" type="ORF">STAS_32349</name>
</gene>
<proteinExistence type="predicted"/>
<dbReference type="EMBL" id="BKCP01011514">
    <property type="protein sequence ID" value="GER54725.1"/>
    <property type="molecule type" value="Genomic_DNA"/>
</dbReference>
<evidence type="ECO:0000313" key="1">
    <source>
        <dbReference type="EMBL" id="GER54725.1"/>
    </source>
</evidence>
<keyword evidence="2" id="KW-1185">Reference proteome</keyword>
<dbReference type="Proteomes" id="UP000325081">
    <property type="component" value="Unassembled WGS sequence"/>
</dbReference>
<dbReference type="AlphaFoldDB" id="A0A5A7RAE6"/>